<dbReference type="PROSITE" id="PS50113">
    <property type="entry name" value="PAC"/>
    <property type="match status" value="1"/>
</dbReference>
<evidence type="ECO:0000256" key="6">
    <source>
        <dbReference type="ARBA" id="ARBA00022777"/>
    </source>
</evidence>
<dbReference type="PROSITE" id="PS50885">
    <property type="entry name" value="HAMP"/>
    <property type="match status" value="1"/>
</dbReference>
<evidence type="ECO:0000256" key="4">
    <source>
        <dbReference type="ARBA" id="ARBA00022553"/>
    </source>
</evidence>
<feature type="domain" description="HAMP" evidence="12">
    <location>
        <begin position="170"/>
        <end position="222"/>
    </location>
</feature>
<feature type="coiled-coil region" evidence="7">
    <location>
        <begin position="339"/>
        <end position="370"/>
    </location>
</feature>
<dbReference type="Gene3D" id="3.30.450.20">
    <property type="entry name" value="PAS domain"/>
    <property type="match status" value="1"/>
</dbReference>
<organism evidence="13 14">
    <name type="scientific">Roseateles paludis</name>
    <dbReference type="NCBI Taxonomy" id="3145238"/>
    <lineage>
        <taxon>Bacteria</taxon>
        <taxon>Pseudomonadati</taxon>
        <taxon>Pseudomonadota</taxon>
        <taxon>Betaproteobacteria</taxon>
        <taxon>Burkholderiales</taxon>
        <taxon>Sphaerotilaceae</taxon>
        <taxon>Roseateles</taxon>
    </lineage>
</organism>
<dbReference type="CDD" id="cd00082">
    <property type="entry name" value="HisKA"/>
    <property type="match status" value="1"/>
</dbReference>
<dbReference type="SMART" id="SM00387">
    <property type="entry name" value="HATPase_c"/>
    <property type="match status" value="1"/>
</dbReference>
<dbReference type="SMART" id="SM00304">
    <property type="entry name" value="HAMP"/>
    <property type="match status" value="1"/>
</dbReference>
<dbReference type="Proteomes" id="UP001495147">
    <property type="component" value="Unassembled WGS sequence"/>
</dbReference>
<keyword evidence="4" id="KW-0597">Phosphoprotein</keyword>
<dbReference type="Pfam" id="PF13188">
    <property type="entry name" value="PAS_8"/>
    <property type="match status" value="1"/>
</dbReference>
<accession>A0ABV0FWF5</accession>
<dbReference type="InterPro" id="IPR036097">
    <property type="entry name" value="HisK_dim/P_sf"/>
</dbReference>
<evidence type="ECO:0000259" key="12">
    <source>
        <dbReference type="PROSITE" id="PS50885"/>
    </source>
</evidence>
<keyword evidence="5" id="KW-0808">Transferase</keyword>
<dbReference type="PROSITE" id="PS50109">
    <property type="entry name" value="HIS_KIN"/>
    <property type="match status" value="1"/>
</dbReference>
<dbReference type="SUPFAM" id="SSF55785">
    <property type="entry name" value="PYP-like sensor domain (PAS domain)"/>
    <property type="match status" value="1"/>
</dbReference>
<evidence type="ECO:0000256" key="8">
    <source>
        <dbReference type="SAM" id="Phobius"/>
    </source>
</evidence>
<feature type="domain" description="PAS" evidence="10">
    <location>
        <begin position="227"/>
        <end position="263"/>
    </location>
</feature>
<proteinExistence type="predicted"/>
<keyword evidence="8" id="KW-1133">Transmembrane helix</keyword>
<dbReference type="InterPro" id="IPR003661">
    <property type="entry name" value="HisK_dim/P_dom"/>
</dbReference>
<dbReference type="SUPFAM" id="SSF47384">
    <property type="entry name" value="Homodimeric domain of signal transducing histidine kinase"/>
    <property type="match status" value="1"/>
</dbReference>
<evidence type="ECO:0000259" key="9">
    <source>
        <dbReference type="PROSITE" id="PS50109"/>
    </source>
</evidence>
<keyword evidence="7" id="KW-0175">Coiled coil</keyword>
<keyword evidence="13" id="KW-0547">Nucleotide-binding</keyword>
<feature type="transmembrane region" description="Helical" evidence="8">
    <location>
        <begin position="148"/>
        <end position="172"/>
    </location>
</feature>
<dbReference type="InterPro" id="IPR000014">
    <property type="entry name" value="PAS"/>
</dbReference>
<comment type="catalytic activity">
    <reaction evidence="1">
        <text>ATP + protein L-histidine = ADP + protein N-phospho-L-histidine.</text>
        <dbReference type="EC" id="2.7.13.3"/>
    </reaction>
</comment>
<evidence type="ECO:0000313" key="13">
    <source>
        <dbReference type="EMBL" id="MEO3690244.1"/>
    </source>
</evidence>
<dbReference type="PROSITE" id="PS50112">
    <property type="entry name" value="PAS"/>
    <property type="match status" value="1"/>
</dbReference>
<feature type="domain" description="PAC" evidence="11">
    <location>
        <begin position="298"/>
        <end position="348"/>
    </location>
</feature>
<evidence type="ECO:0000256" key="2">
    <source>
        <dbReference type="ARBA" id="ARBA00004370"/>
    </source>
</evidence>
<dbReference type="PANTHER" id="PTHR43047:SF78">
    <property type="entry name" value="SENSORY_REGULATORY PROTEIN RPFC"/>
    <property type="match status" value="1"/>
</dbReference>
<dbReference type="Pfam" id="PF02518">
    <property type="entry name" value="HATPase_c"/>
    <property type="match status" value="1"/>
</dbReference>
<evidence type="ECO:0000259" key="11">
    <source>
        <dbReference type="PROSITE" id="PS50113"/>
    </source>
</evidence>
<evidence type="ECO:0000256" key="5">
    <source>
        <dbReference type="ARBA" id="ARBA00022679"/>
    </source>
</evidence>
<keyword evidence="14" id="KW-1185">Reference proteome</keyword>
<dbReference type="InterPro" id="IPR035965">
    <property type="entry name" value="PAS-like_dom_sf"/>
</dbReference>
<evidence type="ECO:0000259" key="10">
    <source>
        <dbReference type="PROSITE" id="PS50112"/>
    </source>
</evidence>
<keyword evidence="6" id="KW-0418">Kinase</keyword>
<dbReference type="GO" id="GO:0005524">
    <property type="term" value="F:ATP binding"/>
    <property type="evidence" value="ECO:0007669"/>
    <property type="project" value="UniProtKB-KW"/>
</dbReference>
<dbReference type="Gene3D" id="1.10.287.130">
    <property type="match status" value="1"/>
</dbReference>
<comment type="caution">
    <text evidence="13">The sequence shown here is derived from an EMBL/GenBank/DDBJ whole genome shotgun (WGS) entry which is preliminary data.</text>
</comment>
<gene>
    <name evidence="13" type="ORF">ABDJ85_02130</name>
</gene>
<dbReference type="EMBL" id="JBDPZD010000001">
    <property type="protein sequence ID" value="MEO3690244.1"/>
    <property type="molecule type" value="Genomic_DNA"/>
</dbReference>
<dbReference type="RefSeq" id="WP_347703076.1">
    <property type="nucleotide sequence ID" value="NZ_JBDPZD010000001.1"/>
</dbReference>
<dbReference type="InterPro" id="IPR003660">
    <property type="entry name" value="HAMP_dom"/>
</dbReference>
<reference evidence="13 14" key="1">
    <citation type="submission" date="2024-05" db="EMBL/GenBank/DDBJ databases">
        <title>Roseateles sp. DJS-2-20 16S ribosomal RNA gene Genome sequencing and assembly.</title>
        <authorList>
            <person name="Woo H."/>
        </authorList>
    </citation>
    <scope>NUCLEOTIDE SEQUENCE [LARGE SCALE GENOMIC DNA]</scope>
    <source>
        <strain evidence="13 14">DJS-2-20</strain>
    </source>
</reference>
<dbReference type="Pfam" id="PF00672">
    <property type="entry name" value="HAMP"/>
    <property type="match status" value="1"/>
</dbReference>
<dbReference type="CDD" id="cd00130">
    <property type="entry name" value="PAS"/>
    <property type="match status" value="1"/>
</dbReference>
<evidence type="ECO:0000313" key="14">
    <source>
        <dbReference type="Proteomes" id="UP001495147"/>
    </source>
</evidence>
<protein>
    <recommendedName>
        <fullName evidence="3">histidine kinase</fullName>
        <ecNumber evidence="3">2.7.13.3</ecNumber>
    </recommendedName>
</protein>
<dbReference type="EC" id="2.7.13.3" evidence="3"/>
<evidence type="ECO:0000256" key="1">
    <source>
        <dbReference type="ARBA" id="ARBA00000085"/>
    </source>
</evidence>
<dbReference type="PRINTS" id="PR00344">
    <property type="entry name" value="BCTRLSENSOR"/>
</dbReference>
<dbReference type="NCBIfam" id="TIGR00229">
    <property type="entry name" value="sensory_box"/>
    <property type="match status" value="1"/>
</dbReference>
<keyword evidence="8" id="KW-0812">Transmembrane</keyword>
<dbReference type="InterPro" id="IPR000700">
    <property type="entry name" value="PAS-assoc_C"/>
</dbReference>
<name>A0ABV0FWF5_9BURK</name>
<keyword evidence="13" id="KW-0067">ATP-binding</keyword>
<dbReference type="CDD" id="cd16922">
    <property type="entry name" value="HATPase_EvgS-ArcB-TorS-like"/>
    <property type="match status" value="1"/>
</dbReference>
<feature type="transmembrane region" description="Helical" evidence="8">
    <location>
        <begin position="6"/>
        <end position="29"/>
    </location>
</feature>
<dbReference type="SUPFAM" id="SSF55874">
    <property type="entry name" value="ATPase domain of HSP90 chaperone/DNA topoisomerase II/histidine kinase"/>
    <property type="match status" value="1"/>
</dbReference>
<evidence type="ECO:0000256" key="7">
    <source>
        <dbReference type="SAM" id="Coils"/>
    </source>
</evidence>
<dbReference type="SMART" id="SM00091">
    <property type="entry name" value="PAS"/>
    <property type="match status" value="1"/>
</dbReference>
<dbReference type="InterPro" id="IPR003594">
    <property type="entry name" value="HATPase_dom"/>
</dbReference>
<comment type="subcellular location">
    <subcellularLocation>
        <location evidence="2">Membrane</location>
    </subcellularLocation>
</comment>
<dbReference type="SUPFAM" id="SSF158472">
    <property type="entry name" value="HAMP domain-like"/>
    <property type="match status" value="1"/>
</dbReference>
<dbReference type="InterPro" id="IPR036890">
    <property type="entry name" value="HATPase_C_sf"/>
</dbReference>
<feature type="domain" description="Histidine kinase" evidence="9">
    <location>
        <begin position="384"/>
        <end position="606"/>
    </location>
</feature>
<dbReference type="CDD" id="cd06225">
    <property type="entry name" value="HAMP"/>
    <property type="match status" value="1"/>
</dbReference>
<dbReference type="PANTHER" id="PTHR43047">
    <property type="entry name" value="TWO-COMPONENT HISTIDINE PROTEIN KINASE"/>
    <property type="match status" value="1"/>
</dbReference>
<sequence>MQFGLQARVVAGLTLLTTVLVVVVGWGWLAREEARLDRELEARQTRLAALIEHGMAGPIWNLDRATVSEMLGAIMADPEVHSVELQGLGLPPGWAWRRRDEPPVRPMEWHFDIHYQPVGKGSEEVIARATLISTRAGLEAKLAASRRLVGLLLATVLTGVVVGSLLLMQLLVKRPVQRLGQFAKRVASGELGAQVDVVSRDEIGDLTRQFNAMSQTLHAAHAELATSEARYRSLFQNASEGIFVADHLGRVVRINRALVDLLGVPEPTEPHRLAELLGLAPEAARGLEERLGREGQVRQLPLELRRPDGARRFIELSAHWTGSAGEREIEGIVTDVTQRREAELELQAHRDRLEELVAERTAALREASERAEAAALSKGRFLATMSHELRTPLNGILGFVQLLQMDPQLTAQQQARLTVMRDSGDHLLTLIEDVLDMASIEAGKITLKATNVDLRALFDIVVQSLRPRADAKQLDLQLDLDPALPAHAVLDGQRLRQVLLNLLANAIKFTDAGHVRLQVDLLPATSSAPQRLACAVSDTGIGLTPEQSTRLFQPFEQLGDLPRRQGGSGLGLSISQELVRLMGGQIVVESTPGSGSRFSFEIELQAVT</sequence>
<evidence type="ECO:0000256" key="3">
    <source>
        <dbReference type="ARBA" id="ARBA00012438"/>
    </source>
</evidence>
<dbReference type="InterPro" id="IPR005467">
    <property type="entry name" value="His_kinase_dom"/>
</dbReference>
<dbReference type="Gene3D" id="3.30.565.10">
    <property type="entry name" value="Histidine kinase-like ATPase, C-terminal domain"/>
    <property type="match status" value="1"/>
</dbReference>
<keyword evidence="8" id="KW-0472">Membrane</keyword>
<dbReference type="SMART" id="SM00388">
    <property type="entry name" value="HisKA"/>
    <property type="match status" value="1"/>
</dbReference>
<dbReference type="InterPro" id="IPR004358">
    <property type="entry name" value="Sig_transdc_His_kin-like_C"/>
</dbReference>
<dbReference type="Gene3D" id="6.10.340.10">
    <property type="match status" value="1"/>
</dbReference>
<dbReference type="Pfam" id="PF00512">
    <property type="entry name" value="HisKA"/>
    <property type="match status" value="1"/>
</dbReference>